<evidence type="ECO:0000256" key="1">
    <source>
        <dbReference type="SAM" id="Phobius"/>
    </source>
</evidence>
<name>A0ABW3W0Q8_9ACTN</name>
<feature type="transmembrane region" description="Helical" evidence="1">
    <location>
        <begin position="28"/>
        <end position="51"/>
    </location>
</feature>
<dbReference type="EMBL" id="JBHTLX010000016">
    <property type="protein sequence ID" value="MFD1248430.1"/>
    <property type="molecule type" value="Genomic_DNA"/>
</dbReference>
<evidence type="ECO:0008006" key="4">
    <source>
        <dbReference type="Google" id="ProtNLM"/>
    </source>
</evidence>
<accession>A0ABW3W0Q8</accession>
<evidence type="ECO:0000313" key="3">
    <source>
        <dbReference type="Proteomes" id="UP001597229"/>
    </source>
</evidence>
<keyword evidence="3" id="KW-1185">Reference proteome</keyword>
<sequence>MGAVFVIGIGAAITVLIAMTSSGPARAYLLGALHVGLVATFLHVLNAAFLAHDQEAIRHLRGSWGEDNTRSELQRGKRRRLLWGWVDSIELQAGDIDHLVVTREGGLVMIDSKWRNQVDTANVQAMAASAQRARRRAEGVARSLLSAERTHRHRARLQSVNVTPAVVVWGAARTGVPDDTVVDGVHFIDGRRLLTWIATLDGHSVPRDAARDILARLGEFRATSGRQPAPSD</sequence>
<gene>
    <name evidence="2" type="ORF">ACFQ3F_11595</name>
</gene>
<organism evidence="2 3">
    <name type="scientific">Nocardioides ginsengisoli</name>
    <dbReference type="NCBI Taxonomy" id="363868"/>
    <lineage>
        <taxon>Bacteria</taxon>
        <taxon>Bacillati</taxon>
        <taxon>Actinomycetota</taxon>
        <taxon>Actinomycetes</taxon>
        <taxon>Propionibacteriales</taxon>
        <taxon>Nocardioidaceae</taxon>
        <taxon>Nocardioides</taxon>
    </lineage>
</organism>
<keyword evidence="1" id="KW-1133">Transmembrane helix</keyword>
<keyword evidence="1" id="KW-0472">Membrane</keyword>
<comment type="caution">
    <text evidence="2">The sequence shown here is derived from an EMBL/GenBank/DDBJ whole genome shotgun (WGS) entry which is preliminary data.</text>
</comment>
<proteinExistence type="predicted"/>
<reference evidence="3" key="1">
    <citation type="journal article" date="2019" name="Int. J. Syst. Evol. Microbiol.">
        <title>The Global Catalogue of Microorganisms (GCM) 10K type strain sequencing project: providing services to taxonomists for standard genome sequencing and annotation.</title>
        <authorList>
            <consortium name="The Broad Institute Genomics Platform"/>
            <consortium name="The Broad Institute Genome Sequencing Center for Infectious Disease"/>
            <person name="Wu L."/>
            <person name="Ma J."/>
        </authorList>
    </citation>
    <scope>NUCLEOTIDE SEQUENCE [LARGE SCALE GENOMIC DNA]</scope>
    <source>
        <strain evidence="3">CCUG 52478</strain>
    </source>
</reference>
<dbReference type="RefSeq" id="WP_367917944.1">
    <property type="nucleotide sequence ID" value="NZ_BAABAC010000006.1"/>
</dbReference>
<dbReference type="Proteomes" id="UP001597229">
    <property type="component" value="Unassembled WGS sequence"/>
</dbReference>
<keyword evidence="1" id="KW-0812">Transmembrane</keyword>
<evidence type="ECO:0000313" key="2">
    <source>
        <dbReference type="EMBL" id="MFD1248430.1"/>
    </source>
</evidence>
<protein>
    <recommendedName>
        <fullName evidence="4">NERD domain-containing protein</fullName>
    </recommendedName>
</protein>